<dbReference type="InterPro" id="IPR001214">
    <property type="entry name" value="SET_dom"/>
</dbReference>
<feature type="compositionally biased region" description="Polar residues" evidence="8">
    <location>
        <begin position="1091"/>
        <end position="1110"/>
    </location>
</feature>
<evidence type="ECO:0000256" key="3">
    <source>
        <dbReference type="ARBA" id="ARBA00022737"/>
    </source>
</evidence>
<evidence type="ECO:0000313" key="10">
    <source>
        <dbReference type="EMBL" id="KAK2714245.1"/>
    </source>
</evidence>
<feature type="domain" description="C2H2-type" evidence="9">
    <location>
        <begin position="491"/>
        <end position="523"/>
    </location>
</feature>
<feature type="region of interest" description="Disordered" evidence="8">
    <location>
        <begin position="669"/>
        <end position="766"/>
    </location>
</feature>
<feature type="region of interest" description="Disordered" evidence="8">
    <location>
        <begin position="1010"/>
        <end position="1143"/>
    </location>
</feature>
<evidence type="ECO:0000259" key="9">
    <source>
        <dbReference type="PROSITE" id="PS50157"/>
    </source>
</evidence>
<feature type="compositionally biased region" description="Polar residues" evidence="8">
    <location>
        <begin position="1133"/>
        <end position="1143"/>
    </location>
</feature>
<feature type="region of interest" description="Disordered" evidence="8">
    <location>
        <begin position="1"/>
        <end position="30"/>
    </location>
</feature>
<evidence type="ECO:0000313" key="11">
    <source>
        <dbReference type="Proteomes" id="UP001187531"/>
    </source>
</evidence>
<feature type="compositionally biased region" description="Basic and acidic residues" evidence="8">
    <location>
        <begin position="270"/>
        <end position="280"/>
    </location>
</feature>
<feature type="domain" description="C2H2-type" evidence="9">
    <location>
        <begin position="523"/>
        <end position="551"/>
    </location>
</feature>
<feature type="compositionally biased region" description="Pro residues" evidence="8">
    <location>
        <begin position="1311"/>
        <end position="1322"/>
    </location>
</feature>
<feature type="region of interest" description="Disordered" evidence="8">
    <location>
        <begin position="242"/>
        <end position="282"/>
    </location>
</feature>
<keyword evidence="4 7" id="KW-0863">Zinc-finger</keyword>
<keyword evidence="6" id="KW-0539">Nucleus</keyword>
<dbReference type="InterPro" id="IPR046341">
    <property type="entry name" value="SET_dom_sf"/>
</dbReference>
<evidence type="ECO:0000256" key="6">
    <source>
        <dbReference type="ARBA" id="ARBA00023242"/>
    </source>
</evidence>
<gene>
    <name evidence="10" type="ORF">QYM36_008723</name>
</gene>
<dbReference type="PANTHER" id="PTHR24406">
    <property type="entry name" value="TRANSCRIPTIONAL REPRESSOR CTCFL-RELATED"/>
    <property type="match status" value="1"/>
</dbReference>
<evidence type="ECO:0000256" key="2">
    <source>
        <dbReference type="ARBA" id="ARBA00022723"/>
    </source>
</evidence>
<dbReference type="EMBL" id="JAVRJZ010000013">
    <property type="protein sequence ID" value="KAK2714245.1"/>
    <property type="molecule type" value="Genomic_DNA"/>
</dbReference>
<evidence type="ECO:0000256" key="7">
    <source>
        <dbReference type="PROSITE-ProRule" id="PRU00042"/>
    </source>
</evidence>
<dbReference type="GO" id="GO:0008757">
    <property type="term" value="F:S-adenosylmethionine-dependent methyltransferase activity"/>
    <property type="evidence" value="ECO:0007669"/>
    <property type="project" value="UniProtKB-ARBA"/>
</dbReference>
<reference evidence="10" key="1">
    <citation type="submission" date="2023-07" db="EMBL/GenBank/DDBJ databases">
        <title>Chromosome-level genome assembly of Artemia franciscana.</title>
        <authorList>
            <person name="Jo E."/>
        </authorList>
    </citation>
    <scope>NUCLEOTIDE SEQUENCE</scope>
    <source>
        <tissue evidence="10">Whole body</tissue>
    </source>
</reference>
<comment type="caution">
    <text evidence="10">The sequence shown here is derived from an EMBL/GenBank/DDBJ whole genome shotgun (WGS) entry which is preliminary data.</text>
</comment>
<keyword evidence="2" id="KW-0479">Metal-binding</keyword>
<feature type="compositionally biased region" description="Polar residues" evidence="8">
    <location>
        <begin position="1301"/>
        <end position="1310"/>
    </location>
</feature>
<feature type="compositionally biased region" description="Basic residues" evidence="8">
    <location>
        <begin position="724"/>
        <end position="735"/>
    </location>
</feature>
<dbReference type="Gene3D" id="2.170.270.10">
    <property type="entry name" value="SET domain"/>
    <property type="match status" value="1"/>
</dbReference>
<feature type="compositionally biased region" description="Low complexity" evidence="8">
    <location>
        <begin position="1323"/>
        <end position="1334"/>
    </location>
</feature>
<feature type="region of interest" description="Disordered" evidence="8">
    <location>
        <begin position="1301"/>
        <end position="1334"/>
    </location>
</feature>
<feature type="region of interest" description="Disordered" evidence="8">
    <location>
        <begin position="1230"/>
        <end position="1250"/>
    </location>
</feature>
<dbReference type="Proteomes" id="UP001187531">
    <property type="component" value="Unassembled WGS sequence"/>
</dbReference>
<feature type="compositionally biased region" description="Basic and acidic residues" evidence="8">
    <location>
        <begin position="1028"/>
        <end position="1043"/>
    </location>
</feature>
<feature type="compositionally biased region" description="Low complexity" evidence="8">
    <location>
        <begin position="1060"/>
        <end position="1078"/>
    </location>
</feature>
<sequence>MKKDSDEGRRLKLESLKQRRGRPCNKFPPNVPLEERPSRYIVRRSSCSVYIGVGNARRWGNVKQRLGFTGDVDFVAFLLRIAESLPSSKEDKPIDITTAMAALAATAQRFLEGYPLQNGIDIKDEYYDEEDEELTNESEQPCENLSQDIPVLNADSDLKLKQKRVCDEKSEMSENDPFAFQEFPDPPIPLNIRAASSVNECLNLTVEDKNRPCYSCNTSHPDTDCPLFIPTDCILDYRGEPDLADEESESRGKSKLEGKQDSDEDSNNLKIDERKEEKETASSAALLAAETPLSMASLPRAFRLEQRDPNHGLSVVARQTIQSFTQFGPLLGIPVRETDILEDFPMRYIWEVYGESGKHYVSILDPQRSNWFRYLRPAPTREERNLAAVVRGDLLYLLSIVELKDGDELLYWVDDPSPVWAKKKVDKLSCGGCSCSFDHPLYYRTHVNVFHDPNFSLTVRKFFCKVCSSPLLGKEALVKHAAEEHEGKGAYQCSFCGKFFLRPNYLEMHRNYGCAANPNRERPQCHLCGKKFCQPQKLKIHIKKIHGEVDPMDEQKQYPCKFCDQVMATRAALHRHHRETHNKETGGACACDTCGKLFQNKSNLKIHMLTHSGVKPFRCPIEGCEMGFSTKQVTQVHLKKAHGYNEDNMPHVERTIPYTFDAYSAGNIKDTSRGKSSLDPPDFEDSLRDLDTDNQSDYQPLLPEQLKPIPLTPNTIVTDDGCIKKKRGRPLGWRKPKQDPLGQPSEPVEEKKKKKKSENSTKKQQKNKNIFDAADLKAFYAAAADLQNSFAQGKFSLNFEQNHDIKENGEPLFTNKEIFPNFPQEEGSYSKDDDQQFMPADLSYQVNQNSGSFISQAPDSSTSTDMAEQVLDLANHQRSDDDKPSLRTYQQELQQAQDLTHSPQRNFNSFEGTAGQHEEYQEQFQAEDFRNAAWRKEEESDRGIDMSVSRGMQQEIVAQEISHSLVSQDITHNLVSQEVTRMTQNVTVSRHDIARLTESMEDQNVTHNEISNQTAVPQNISVSQESSSPHEEYNQAENRRYMQEPRPNGNFAYDFDPRQYEQPQQQQSPRQHSPQTSQWRSPSEVHIPQMSPMSPSQTRPLEQRVQNESPLSFVKPTVVATKRQDVSQDHVSPRNSGTPQMPSISIDEKELSINMQRGGYGAELGPNKPVSPPQCPLPSTHMQDIGYGMNMPSHLSNHNPDQTNLSMPQYCGVQPSHSMLHSPFSLQSRMRTTPTVDPSRCITPSSQHLTNDSLSRILSTPPTPLTQTSLAYPTPSPSPGFHVQGRMGYQSYQNLTNYPNYQNYALQNPTPYAPRPSHPYPQNPQVYNPYGSYY</sequence>
<dbReference type="Gene3D" id="3.30.160.60">
    <property type="entry name" value="Classic Zinc Finger"/>
    <property type="match status" value="4"/>
</dbReference>
<dbReference type="GO" id="GO:0005634">
    <property type="term" value="C:nucleus"/>
    <property type="evidence" value="ECO:0007669"/>
    <property type="project" value="UniProtKB-SubCell"/>
</dbReference>
<feature type="compositionally biased region" description="Basic and acidic residues" evidence="8">
    <location>
        <begin position="1122"/>
        <end position="1132"/>
    </location>
</feature>
<evidence type="ECO:0000256" key="1">
    <source>
        <dbReference type="ARBA" id="ARBA00004123"/>
    </source>
</evidence>
<dbReference type="GO" id="GO:0008270">
    <property type="term" value="F:zinc ion binding"/>
    <property type="evidence" value="ECO:0007669"/>
    <property type="project" value="UniProtKB-KW"/>
</dbReference>
<dbReference type="GO" id="GO:0008170">
    <property type="term" value="F:N-methyltransferase activity"/>
    <property type="evidence" value="ECO:0007669"/>
    <property type="project" value="UniProtKB-ARBA"/>
</dbReference>
<feature type="compositionally biased region" description="Basic and acidic residues" evidence="8">
    <location>
        <begin position="249"/>
        <end position="261"/>
    </location>
</feature>
<protein>
    <recommendedName>
        <fullName evidence="9">C2H2-type domain-containing protein</fullName>
    </recommendedName>
</protein>
<accession>A0AA88HRC7</accession>
<keyword evidence="3" id="KW-0677">Repeat</keyword>
<organism evidence="10 11">
    <name type="scientific">Artemia franciscana</name>
    <name type="common">Brine shrimp</name>
    <name type="synonym">Artemia sanfranciscana</name>
    <dbReference type="NCBI Taxonomy" id="6661"/>
    <lineage>
        <taxon>Eukaryota</taxon>
        <taxon>Metazoa</taxon>
        <taxon>Ecdysozoa</taxon>
        <taxon>Arthropoda</taxon>
        <taxon>Crustacea</taxon>
        <taxon>Branchiopoda</taxon>
        <taxon>Anostraca</taxon>
        <taxon>Artemiidae</taxon>
        <taxon>Artemia</taxon>
    </lineage>
</organism>
<dbReference type="PROSITE" id="PS00028">
    <property type="entry name" value="ZINC_FINGER_C2H2_1"/>
    <property type="match status" value="4"/>
</dbReference>
<dbReference type="InterPro" id="IPR013087">
    <property type="entry name" value="Znf_C2H2_type"/>
</dbReference>
<dbReference type="GO" id="GO:0008276">
    <property type="term" value="F:protein methyltransferase activity"/>
    <property type="evidence" value="ECO:0007669"/>
    <property type="project" value="UniProtKB-ARBA"/>
</dbReference>
<dbReference type="Pfam" id="PF00096">
    <property type="entry name" value="zf-C2H2"/>
    <property type="match status" value="2"/>
</dbReference>
<evidence type="ECO:0000256" key="4">
    <source>
        <dbReference type="ARBA" id="ARBA00022771"/>
    </source>
</evidence>
<proteinExistence type="predicted"/>
<comment type="subcellular location">
    <subcellularLocation>
        <location evidence="1">Nucleus</location>
    </subcellularLocation>
</comment>
<evidence type="ECO:0000256" key="8">
    <source>
        <dbReference type="SAM" id="MobiDB-lite"/>
    </source>
</evidence>
<keyword evidence="11" id="KW-1185">Reference proteome</keyword>
<feature type="compositionally biased region" description="Basic and acidic residues" evidence="8">
    <location>
        <begin position="1"/>
        <end position="17"/>
    </location>
</feature>
<dbReference type="PROSITE" id="PS50157">
    <property type="entry name" value="ZINC_FINGER_C2H2_2"/>
    <property type="match status" value="4"/>
</dbReference>
<name>A0AA88HRC7_ARTSF</name>
<feature type="compositionally biased region" description="Polar residues" evidence="8">
    <location>
        <begin position="1010"/>
        <end position="1027"/>
    </location>
</feature>
<feature type="domain" description="C2H2-type" evidence="9">
    <location>
        <begin position="558"/>
        <end position="586"/>
    </location>
</feature>
<dbReference type="InterPro" id="IPR050888">
    <property type="entry name" value="ZnF_C2H2-type_TF"/>
</dbReference>
<evidence type="ECO:0000256" key="5">
    <source>
        <dbReference type="ARBA" id="ARBA00022833"/>
    </source>
</evidence>
<keyword evidence="5" id="KW-0862">Zinc</keyword>
<dbReference type="SMART" id="SM00355">
    <property type="entry name" value="ZnF_C2H2"/>
    <property type="match status" value="7"/>
</dbReference>
<dbReference type="InterPro" id="IPR036236">
    <property type="entry name" value="Znf_C2H2_sf"/>
</dbReference>
<feature type="domain" description="C2H2-type" evidence="9">
    <location>
        <begin position="589"/>
        <end position="616"/>
    </location>
</feature>
<dbReference type="Pfam" id="PF21549">
    <property type="entry name" value="PRDM2_PR"/>
    <property type="match status" value="1"/>
</dbReference>
<dbReference type="FunFam" id="3.30.160.60:FF:001636">
    <property type="entry name" value="CLUMA_CG004886, isoform A"/>
    <property type="match status" value="1"/>
</dbReference>
<dbReference type="SUPFAM" id="SSF57667">
    <property type="entry name" value="beta-beta-alpha zinc fingers"/>
    <property type="match status" value="2"/>
</dbReference>